<evidence type="ECO:0000256" key="4">
    <source>
        <dbReference type="ARBA" id="ARBA00022741"/>
    </source>
</evidence>
<dbReference type="SUPFAM" id="SSF56112">
    <property type="entry name" value="Protein kinase-like (PK-like)"/>
    <property type="match status" value="1"/>
</dbReference>
<dbReference type="FunFam" id="1.10.510.10:FF:000046">
    <property type="entry name" value="probable serine/threonine-protein kinase WNK9"/>
    <property type="match status" value="1"/>
</dbReference>
<comment type="catalytic activity">
    <reaction evidence="7">
        <text>L-threonyl-[protein] + ATP = O-phospho-L-threonyl-[protein] + ADP + H(+)</text>
        <dbReference type="Rhea" id="RHEA:46608"/>
        <dbReference type="Rhea" id="RHEA-COMP:11060"/>
        <dbReference type="Rhea" id="RHEA-COMP:11605"/>
        <dbReference type="ChEBI" id="CHEBI:15378"/>
        <dbReference type="ChEBI" id="CHEBI:30013"/>
        <dbReference type="ChEBI" id="CHEBI:30616"/>
        <dbReference type="ChEBI" id="CHEBI:61977"/>
        <dbReference type="ChEBI" id="CHEBI:456216"/>
        <dbReference type="EC" id="2.7.11.1"/>
    </reaction>
</comment>
<dbReference type="SMART" id="SM00220">
    <property type="entry name" value="S_TKc"/>
    <property type="match status" value="1"/>
</dbReference>
<keyword evidence="9" id="KW-0175">Coiled coil</keyword>
<evidence type="ECO:0000256" key="8">
    <source>
        <dbReference type="ARBA" id="ARBA00048679"/>
    </source>
</evidence>
<dbReference type="AlphaFoldDB" id="A0A7I8L6P5"/>
<evidence type="ECO:0000256" key="1">
    <source>
        <dbReference type="ARBA" id="ARBA00012513"/>
    </source>
</evidence>
<dbReference type="EMBL" id="LR746274">
    <property type="protein sequence ID" value="CAA7405316.1"/>
    <property type="molecule type" value="Genomic_DNA"/>
</dbReference>
<gene>
    <name evidence="12" type="ORF">SI8410_11015994</name>
</gene>
<keyword evidence="6" id="KW-0067">ATP-binding</keyword>
<feature type="domain" description="Protein kinase" evidence="11">
    <location>
        <begin position="35"/>
        <end position="292"/>
    </location>
</feature>
<evidence type="ECO:0000256" key="10">
    <source>
        <dbReference type="SAM" id="MobiDB-lite"/>
    </source>
</evidence>
<dbReference type="Gene3D" id="3.30.200.20">
    <property type="entry name" value="Phosphorylase Kinase, domain 1"/>
    <property type="match status" value="1"/>
</dbReference>
<dbReference type="InterPro" id="IPR000719">
    <property type="entry name" value="Prot_kinase_dom"/>
</dbReference>
<feature type="coiled-coil region" evidence="9">
    <location>
        <begin position="610"/>
        <end position="645"/>
    </location>
</feature>
<dbReference type="PROSITE" id="PS50011">
    <property type="entry name" value="PROTEIN_KINASE_DOM"/>
    <property type="match status" value="1"/>
</dbReference>
<comment type="catalytic activity">
    <reaction evidence="8">
        <text>L-seryl-[protein] + ATP = O-phospho-L-seryl-[protein] + ADP + H(+)</text>
        <dbReference type="Rhea" id="RHEA:17989"/>
        <dbReference type="Rhea" id="RHEA-COMP:9863"/>
        <dbReference type="Rhea" id="RHEA-COMP:11604"/>
        <dbReference type="ChEBI" id="CHEBI:15378"/>
        <dbReference type="ChEBI" id="CHEBI:29999"/>
        <dbReference type="ChEBI" id="CHEBI:30616"/>
        <dbReference type="ChEBI" id="CHEBI:83421"/>
        <dbReference type="ChEBI" id="CHEBI:456216"/>
        <dbReference type="EC" id="2.7.11.1"/>
    </reaction>
</comment>
<evidence type="ECO:0000256" key="7">
    <source>
        <dbReference type="ARBA" id="ARBA00047899"/>
    </source>
</evidence>
<keyword evidence="3" id="KW-0808">Transferase</keyword>
<keyword evidence="13" id="KW-1185">Reference proteome</keyword>
<dbReference type="PANTHER" id="PTHR13902">
    <property type="entry name" value="SERINE/THREONINE-PROTEIN KINASE WNK WITH NO LYSINE -RELATED"/>
    <property type="match status" value="1"/>
</dbReference>
<keyword evidence="5" id="KW-0418">Kinase</keyword>
<evidence type="ECO:0000313" key="12">
    <source>
        <dbReference type="EMBL" id="CAA7405316.1"/>
    </source>
</evidence>
<evidence type="ECO:0000256" key="6">
    <source>
        <dbReference type="ARBA" id="ARBA00022840"/>
    </source>
</evidence>
<evidence type="ECO:0000256" key="9">
    <source>
        <dbReference type="SAM" id="Coils"/>
    </source>
</evidence>
<feature type="compositionally biased region" description="Acidic residues" evidence="10">
    <location>
        <begin position="10"/>
        <end position="26"/>
    </location>
</feature>
<dbReference type="InterPro" id="IPR050588">
    <property type="entry name" value="WNK_Ser-Thr_kinase"/>
</dbReference>
<accession>A0A7I8L6P5</accession>
<name>A0A7I8L6P5_SPIIN</name>
<dbReference type="InterPro" id="IPR008271">
    <property type="entry name" value="Ser/Thr_kinase_AS"/>
</dbReference>
<dbReference type="PROSITE" id="PS00108">
    <property type="entry name" value="PROTEIN_KINASE_ST"/>
    <property type="match status" value="1"/>
</dbReference>
<dbReference type="GO" id="GO:0004674">
    <property type="term" value="F:protein serine/threonine kinase activity"/>
    <property type="evidence" value="ECO:0007669"/>
    <property type="project" value="UniProtKB-KW"/>
</dbReference>
<organism evidence="12 13">
    <name type="scientific">Spirodela intermedia</name>
    <name type="common">Intermediate duckweed</name>
    <dbReference type="NCBI Taxonomy" id="51605"/>
    <lineage>
        <taxon>Eukaryota</taxon>
        <taxon>Viridiplantae</taxon>
        <taxon>Streptophyta</taxon>
        <taxon>Embryophyta</taxon>
        <taxon>Tracheophyta</taxon>
        <taxon>Spermatophyta</taxon>
        <taxon>Magnoliopsida</taxon>
        <taxon>Liliopsida</taxon>
        <taxon>Araceae</taxon>
        <taxon>Lemnoideae</taxon>
        <taxon>Spirodela</taxon>
    </lineage>
</organism>
<dbReference type="Proteomes" id="UP000663760">
    <property type="component" value="Chromosome 11"/>
</dbReference>
<evidence type="ECO:0000313" key="13">
    <source>
        <dbReference type="Proteomes" id="UP000663760"/>
    </source>
</evidence>
<dbReference type="Gene3D" id="1.10.510.10">
    <property type="entry name" value="Transferase(Phosphotransferase) domain 1"/>
    <property type="match status" value="1"/>
</dbReference>
<dbReference type="EC" id="2.7.11.1" evidence="1"/>
<dbReference type="InterPro" id="IPR011009">
    <property type="entry name" value="Kinase-like_dom_sf"/>
</dbReference>
<evidence type="ECO:0000256" key="2">
    <source>
        <dbReference type="ARBA" id="ARBA00022527"/>
    </source>
</evidence>
<sequence>MPRPGAGADNGEEESGLGEPPDGDVLDVDPTGRYICYKEILGKGAFKTVYKAFDELDGIEVAWNLVKIDDVLQSPEDLERLYSEVHLLKLLKHENIIKFYTSWIDEQNKTINIITELFTSGSLRQYRKKHKKVDMKAVKGWARQILTGLTYLHCHDPPIIHRDLKCDNVFINGNHGEVKIGDLGLATIMQRTNARTVIGTPEFMAPELYDEDYNELVDIYSFGMCLLEMVTFEYPYSECRNSAQIFKKVSSGIKPAALSKVTDTEVKAFIEKCIVPAAQRLPAKELLKDPFLQFNGLTGTLESCPLPLPKMDAFEDNCTHNNESCASSRNLSLSFDVDFDNTELPLITLVKNPGDESNLTVMEAKKAVNGKRFILKGERNDDKSMSLLLRIEHGPCRPRHVHFLFYLDSDTPLSVASEMVDQIELVDQDVKCIAQLIDTLLINLIPGWKPCVPTHLLARLNCHAEAKHRCSSSYSSMISFQNIFETNASHADSTGQLHGNDASTRIHDDIAHLDFESLSINCTDERASAASLFSTMSTERDDKCPVSCGFTSPGDYHCHGPAVKQGMDKVNTVDKEHGRNVLYNIPSSRLQIGDPSTDVDKDHVDIDANDHELRLELESIESQYKQALEDMCKKKQQAIEAAKRRAAHRKQLLTQ</sequence>
<reference evidence="12" key="1">
    <citation type="submission" date="2020-02" db="EMBL/GenBank/DDBJ databases">
        <authorList>
            <person name="Scholz U."/>
            <person name="Mascher M."/>
            <person name="Fiebig A."/>
        </authorList>
    </citation>
    <scope>NUCLEOTIDE SEQUENCE</scope>
</reference>
<proteinExistence type="predicted"/>
<dbReference type="CDD" id="cd13983">
    <property type="entry name" value="STKc_WNK"/>
    <property type="match status" value="1"/>
</dbReference>
<dbReference type="GO" id="GO:0005524">
    <property type="term" value="F:ATP binding"/>
    <property type="evidence" value="ECO:0007669"/>
    <property type="project" value="UniProtKB-KW"/>
</dbReference>
<feature type="region of interest" description="Disordered" evidence="10">
    <location>
        <begin position="1"/>
        <end position="26"/>
    </location>
</feature>
<dbReference type="FunFam" id="3.30.200.20:FF:000075">
    <property type="entry name" value="Probable serine/threonine-protein kinase WNK1"/>
    <property type="match status" value="1"/>
</dbReference>
<evidence type="ECO:0000259" key="11">
    <source>
        <dbReference type="PROSITE" id="PS50011"/>
    </source>
</evidence>
<evidence type="ECO:0000256" key="5">
    <source>
        <dbReference type="ARBA" id="ARBA00022777"/>
    </source>
</evidence>
<dbReference type="Pfam" id="PF00069">
    <property type="entry name" value="Pkinase"/>
    <property type="match status" value="1"/>
</dbReference>
<evidence type="ECO:0000256" key="3">
    <source>
        <dbReference type="ARBA" id="ARBA00022679"/>
    </source>
</evidence>
<dbReference type="OrthoDB" id="4062651at2759"/>
<keyword evidence="2" id="KW-0723">Serine/threonine-protein kinase</keyword>
<keyword evidence="4" id="KW-0547">Nucleotide-binding</keyword>
<protein>
    <recommendedName>
        <fullName evidence="1">non-specific serine/threonine protein kinase</fullName>
        <ecNumber evidence="1">2.7.11.1</ecNumber>
    </recommendedName>
</protein>